<sequence>MVTDFGMSDKLGPRTFGDKQEMVFLGREISEQKDYGDKIADAIDEEVSKIIQQAHETAGEILTENKSKLVLLAEQLITKETLEGEELEAIFGGAVLKPAKKRVKTTTTPVPVEPVAEAMPEPKPQKAPAVPRLVPKQTPAASD</sequence>
<dbReference type="GO" id="GO:0006508">
    <property type="term" value="P:proteolysis"/>
    <property type="evidence" value="ECO:0007669"/>
    <property type="project" value="InterPro"/>
</dbReference>
<dbReference type="EMBL" id="BART01006317">
    <property type="protein sequence ID" value="GAG61344.1"/>
    <property type="molecule type" value="Genomic_DNA"/>
</dbReference>
<organism evidence="9">
    <name type="scientific">marine sediment metagenome</name>
    <dbReference type="NCBI Taxonomy" id="412755"/>
    <lineage>
        <taxon>unclassified sequences</taxon>
        <taxon>metagenomes</taxon>
        <taxon>ecological metagenomes</taxon>
    </lineage>
</organism>
<evidence type="ECO:0000256" key="4">
    <source>
        <dbReference type="ARBA" id="ARBA00022833"/>
    </source>
</evidence>
<keyword evidence="2" id="KW-0479">Metal-binding</keyword>
<keyword evidence="6" id="KW-0645">Protease</keyword>
<gene>
    <name evidence="9" type="ORF">S01H4_14404</name>
</gene>
<evidence type="ECO:0000256" key="1">
    <source>
        <dbReference type="ARBA" id="ARBA00001947"/>
    </source>
</evidence>
<proteinExistence type="predicted"/>
<reference evidence="9" key="1">
    <citation type="journal article" date="2014" name="Front. Microbiol.">
        <title>High frequency of phylogenetically diverse reductive dehalogenase-homologous genes in deep subseafloor sedimentary metagenomes.</title>
        <authorList>
            <person name="Kawai M."/>
            <person name="Futagami T."/>
            <person name="Toyoda A."/>
            <person name="Takaki Y."/>
            <person name="Nishi S."/>
            <person name="Hori S."/>
            <person name="Arai W."/>
            <person name="Tsubouchi T."/>
            <person name="Morono Y."/>
            <person name="Uchiyama I."/>
            <person name="Ito T."/>
            <person name="Fujiyama A."/>
            <person name="Inagaki F."/>
            <person name="Takami H."/>
        </authorList>
    </citation>
    <scope>NUCLEOTIDE SEQUENCE</scope>
    <source>
        <strain evidence="9">Expedition CK06-06</strain>
    </source>
</reference>
<evidence type="ECO:0000256" key="2">
    <source>
        <dbReference type="ARBA" id="ARBA00022723"/>
    </source>
</evidence>
<feature type="compositionally biased region" description="Low complexity" evidence="7">
    <location>
        <begin position="105"/>
        <end position="119"/>
    </location>
</feature>
<dbReference type="GO" id="GO:0004222">
    <property type="term" value="F:metalloendopeptidase activity"/>
    <property type="evidence" value="ECO:0007669"/>
    <property type="project" value="InterPro"/>
</dbReference>
<comment type="caution">
    <text evidence="9">The sequence shown here is derived from an EMBL/GenBank/DDBJ whole genome shotgun (WGS) entry which is preliminary data.</text>
</comment>
<dbReference type="SUPFAM" id="SSF140990">
    <property type="entry name" value="FtsH protease domain-like"/>
    <property type="match status" value="1"/>
</dbReference>
<dbReference type="InterPro" id="IPR000642">
    <property type="entry name" value="Peptidase_M41"/>
</dbReference>
<dbReference type="Gene3D" id="1.20.58.760">
    <property type="entry name" value="Peptidase M41"/>
    <property type="match status" value="1"/>
</dbReference>
<dbReference type="GO" id="GO:0005524">
    <property type="term" value="F:ATP binding"/>
    <property type="evidence" value="ECO:0007669"/>
    <property type="project" value="UniProtKB-KW"/>
</dbReference>
<feature type="domain" description="Peptidase M41" evidence="8">
    <location>
        <begin position="1"/>
        <end position="90"/>
    </location>
</feature>
<keyword evidence="6" id="KW-0482">Metalloprotease</keyword>
<evidence type="ECO:0000256" key="6">
    <source>
        <dbReference type="ARBA" id="ARBA00023049"/>
    </source>
</evidence>
<evidence type="ECO:0000259" key="8">
    <source>
        <dbReference type="Pfam" id="PF01434"/>
    </source>
</evidence>
<evidence type="ECO:0000313" key="9">
    <source>
        <dbReference type="EMBL" id="GAG61344.1"/>
    </source>
</evidence>
<dbReference type="PANTHER" id="PTHR43655">
    <property type="entry name" value="ATP-DEPENDENT PROTEASE"/>
    <property type="match status" value="1"/>
</dbReference>
<evidence type="ECO:0000256" key="3">
    <source>
        <dbReference type="ARBA" id="ARBA00022741"/>
    </source>
</evidence>
<protein>
    <recommendedName>
        <fullName evidence="8">Peptidase M41 domain-containing protein</fullName>
    </recommendedName>
</protein>
<keyword evidence="4" id="KW-0862">Zinc</keyword>
<dbReference type="AlphaFoldDB" id="X0YWU7"/>
<dbReference type="InterPro" id="IPR037219">
    <property type="entry name" value="Peptidase_M41-like"/>
</dbReference>
<dbReference type="GO" id="GO:0046872">
    <property type="term" value="F:metal ion binding"/>
    <property type="evidence" value="ECO:0007669"/>
    <property type="project" value="UniProtKB-KW"/>
</dbReference>
<dbReference type="GO" id="GO:0004176">
    <property type="term" value="F:ATP-dependent peptidase activity"/>
    <property type="evidence" value="ECO:0007669"/>
    <property type="project" value="InterPro"/>
</dbReference>
<dbReference type="InterPro" id="IPR050928">
    <property type="entry name" value="ATP-dep_Zn_Metalloprotease"/>
</dbReference>
<keyword evidence="3" id="KW-0547">Nucleotide-binding</keyword>
<dbReference type="Pfam" id="PF01434">
    <property type="entry name" value="Peptidase_M41"/>
    <property type="match status" value="1"/>
</dbReference>
<evidence type="ECO:0000256" key="5">
    <source>
        <dbReference type="ARBA" id="ARBA00022840"/>
    </source>
</evidence>
<comment type="cofactor">
    <cofactor evidence="1">
        <name>Zn(2+)</name>
        <dbReference type="ChEBI" id="CHEBI:29105"/>
    </cofactor>
</comment>
<keyword evidence="6" id="KW-0378">Hydrolase</keyword>
<name>X0YWU7_9ZZZZ</name>
<evidence type="ECO:0000256" key="7">
    <source>
        <dbReference type="SAM" id="MobiDB-lite"/>
    </source>
</evidence>
<feature type="region of interest" description="Disordered" evidence="7">
    <location>
        <begin position="102"/>
        <end position="143"/>
    </location>
</feature>
<accession>X0YWU7</accession>
<keyword evidence="5" id="KW-0067">ATP-binding</keyword>
<dbReference type="PANTHER" id="PTHR43655:SF2">
    <property type="entry name" value="AFG3 LIKE MATRIX AAA PEPTIDASE SUBUNIT 2, ISOFORM A"/>
    <property type="match status" value="1"/>
</dbReference>